<feature type="domain" description="DUF4218" evidence="1">
    <location>
        <begin position="149"/>
        <end position="252"/>
    </location>
</feature>
<protein>
    <recommendedName>
        <fullName evidence="1">DUF4218 domain-containing protein</fullName>
    </recommendedName>
</protein>
<evidence type="ECO:0000313" key="2">
    <source>
        <dbReference type="EMBL" id="WVZ91778.1"/>
    </source>
</evidence>
<reference evidence="2 3" key="1">
    <citation type="submission" date="2024-02" db="EMBL/GenBank/DDBJ databases">
        <title>High-quality chromosome-scale genome assembly of Pensacola bahiagrass (Paspalum notatum Flugge var. saurae).</title>
        <authorList>
            <person name="Vega J.M."/>
            <person name="Podio M."/>
            <person name="Orjuela J."/>
            <person name="Siena L.A."/>
            <person name="Pessino S.C."/>
            <person name="Combes M.C."/>
            <person name="Mariac C."/>
            <person name="Albertini E."/>
            <person name="Pupilli F."/>
            <person name="Ortiz J.P.A."/>
            <person name="Leblanc O."/>
        </authorList>
    </citation>
    <scope>NUCLEOTIDE SEQUENCE [LARGE SCALE GENOMIC DNA]</scope>
    <source>
        <strain evidence="2">R1</strain>
        <tissue evidence="2">Leaf</tissue>
    </source>
</reference>
<dbReference type="AlphaFoldDB" id="A0AAQ3UI73"/>
<dbReference type="InterPro" id="IPR025452">
    <property type="entry name" value="DUF4218"/>
</dbReference>
<dbReference type="Pfam" id="PF13960">
    <property type="entry name" value="DUF4218"/>
    <property type="match status" value="1"/>
</dbReference>
<sequence>MAIKKRRPLKRLNGEQILQWLDELKDDGKGGFLGYGEDHNWTHKSCFWDLPYAKALPLPYNIDVMHQERNVSESIISMVFDTDKTKDNVKARKDFSRDMPWLEVQINSNGKESRPRAPDPKPEDRKQILKWLQTLKFPDRYAANIKRALCAKVISKKLMRELEKGIPILICKMEKVFPPGFFNAMQHPLVHLHGEALVAGPVQFRWMYPAEREPKKLRATVRNKARVEGSIVESFAIKEISNFTNMYFAEKHKVNAPSMRYHTAPSTQR</sequence>
<gene>
    <name evidence="2" type="ORF">U9M48_037904</name>
</gene>
<proteinExistence type="predicted"/>
<evidence type="ECO:0000313" key="3">
    <source>
        <dbReference type="Proteomes" id="UP001341281"/>
    </source>
</evidence>
<dbReference type="Proteomes" id="UP001341281">
    <property type="component" value="Chromosome 09"/>
</dbReference>
<keyword evidence="3" id="KW-1185">Reference proteome</keyword>
<evidence type="ECO:0000259" key="1">
    <source>
        <dbReference type="Pfam" id="PF13960"/>
    </source>
</evidence>
<accession>A0AAQ3UI73</accession>
<dbReference type="PANTHER" id="PTHR48258">
    <property type="entry name" value="DUF4218 DOMAIN-CONTAINING PROTEIN-RELATED"/>
    <property type="match status" value="1"/>
</dbReference>
<name>A0AAQ3UI73_PASNO</name>
<dbReference type="EMBL" id="CP144753">
    <property type="protein sequence ID" value="WVZ91778.1"/>
    <property type="molecule type" value="Genomic_DNA"/>
</dbReference>
<organism evidence="2 3">
    <name type="scientific">Paspalum notatum var. saurae</name>
    <dbReference type="NCBI Taxonomy" id="547442"/>
    <lineage>
        <taxon>Eukaryota</taxon>
        <taxon>Viridiplantae</taxon>
        <taxon>Streptophyta</taxon>
        <taxon>Embryophyta</taxon>
        <taxon>Tracheophyta</taxon>
        <taxon>Spermatophyta</taxon>
        <taxon>Magnoliopsida</taxon>
        <taxon>Liliopsida</taxon>
        <taxon>Poales</taxon>
        <taxon>Poaceae</taxon>
        <taxon>PACMAD clade</taxon>
        <taxon>Panicoideae</taxon>
        <taxon>Andropogonodae</taxon>
        <taxon>Paspaleae</taxon>
        <taxon>Paspalinae</taxon>
        <taxon>Paspalum</taxon>
    </lineage>
</organism>
<dbReference type="PANTHER" id="PTHR48258:SF4">
    <property type="entry name" value="DUF4216 DOMAIN-CONTAINING PROTEIN"/>
    <property type="match status" value="1"/>
</dbReference>